<feature type="compositionally biased region" description="Acidic residues" evidence="15">
    <location>
        <begin position="790"/>
        <end position="799"/>
    </location>
</feature>
<evidence type="ECO:0000259" key="18">
    <source>
        <dbReference type="PROSITE" id="PS50835"/>
    </source>
</evidence>
<dbReference type="FunFam" id="2.20.100.10:FF:000005">
    <property type="entry name" value="ADAM metallopeptidase with thrombospondin type 1 motif 9"/>
    <property type="match status" value="1"/>
</dbReference>
<dbReference type="GO" id="GO:0006508">
    <property type="term" value="P:proteolysis"/>
    <property type="evidence" value="ECO:0007669"/>
    <property type="project" value="TreeGrafter"/>
</dbReference>
<dbReference type="GO" id="GO:0004867">
    <property type="term" value="F:serine-type endopeptidase inhibitor activity"/>
    <property type="evidence" value="ECO:0007669"/>
    <property type="project" value="UniProtKB-KW"/>
</dbReference>
<feature type="domain" description="Ig-like" evidence="18">
    <location>
        <begin position="2990"/>
        <end position="3077"/>
    </location>
</feature>
<evidence type="ECO:0000256" key="14">
    <source>
        <dbReference type="PIRSR" id="PIRSR613273-3"/>
    </source>
</evidence>
<evidence type="ECO:0000256" key="11">
    <source>
        <dbReference type="ARBA" id="ARBA00023319"/>
    </source>
</evidence>
<gene>
    <name evidence="21" type="ORF">SPLIT_LOCUS2933</name>
</gene>
<protein>
    <recommendedName>
        <fullName evidence="13">Hemolin</fullName>
    </recommendedName>
</protein>
<evidence type="ECO:0000259" key="20">
    <source>
        <dbReference type="PROSITE" id="PS51390"/>
    </source>
</evidence>
<dbReference type="InterPro" id="IPR010909">
    <property type="entry name" value="PLAC"/>
</dbReference>
<evidence type="ECO:0000256" key="7">
    <source>
        <dbReference type="ARBA" id="ARBA00022869"/>
    </source>
</evidence>
<dbReference type="InterPro" id="IPR036645">
    <property type="entry name" value="Elafin-like_sf"/>
</dbReference>
<feature type="domain" description="BPTI/Kunitz inhibitor" evidence="17">
    <location>
        <begin position="2079"/>
        <end position="2129"/>
    </location>
</feature>
<dbReference type="FunFam" id="4.10.410.10:FF:000020">
    <property type="entry name" value="Collagen, type VI, alpha 3"/>
    <property type="match status" value="6"/>
</dbReference>
<dbReference type="Gene3D" id="4.10.410.10">
    <property type="entry name" value="Pancreatic trypsin inhibitor Kunitz domain"/>
    <property type="match status" value="12"/>
</dbReference>
<dbReference type="PANTHER" id="PTHR13723:SF281">
    <property type="entry name" value="PAPILIN"/>
    <property type="match status" value="1"/>
</dbReference>
<feature type="disulfide bond" evidence="14">
    <location>
        <begin position="88"/>
        <end position="97"/>
    </location>
</feature>
<keyword evidence="10" id="KW-0325">Glycoprotein</keyword>
<evidence type="ECO:0000256" key="9">
    <source>
        <dbReference type="ARBA" id="ARBA00023157"/>
    </source>
</evidence>
<evidence type="ECO:0000256" key="4">
    <source>
        <dbReference type="ARBA" id="ARBA00022690"/>
    </source>
</evidence>
<dbReference type="SMART" id="SM00131">
    <property type="entry name" value="KU"/>
    <property type="match status" value="12"/>
</dbReference>
<dbReference type="InterPro" id="IPR008197">
    <property type="entry name" value="WAP_dom"/>
</dbReference>
<dbReference type="InterPro" id="IPR020901">
    <property type="entry name" value="Prtase_inh_Kunz-CS"/>
</dbReference>
<dbReference type="InterPro" id="IPR003599">
    <property type="entry name" value="Ig_sub"/>
</dbReference>
<dbReference type="InterPro" id="IPR013783">
    <property type="entry name" value="Ig-like_fold"/>
</dbReference>
<keyword evidence="2" id="KW-0217">Developmental protein</keyword>
<dbReference type="SMART" id="SM00209">
    <property type="entry name" value="TSP1"/>
    <property type="match status" value="7"/>
</dbReference>
<dbReference type="Pfam" id="PF00090">
    <property type="entry name" value="TSP_1"/>
    <property type="match status" value="1"/>
</dbReference>
<keyword evidence="4" id="KW-0646">Protease inhibitor</keyword>
<dbReference type="Pfam" id="PF19030">
    <property type="entry name" value="TSP1_ADAMTS"/>
    <property type="match status" value="5"/>
</dbReference>
<evidence type="ECO:0000256" key="10">
    <source>
        <dbReference type="ARBA" id="ARBA00023180"/>
    </source>
</evidence>
<keyword evidence="22" id="KW-1185">Reference proteome</keyword>
<evidence type="ECO:0000313" key="22">
    <source>
        <dbReference type="Proteomes" id="UP001153321"/>
    </source>
</evidence>
<keyword evidence="8" id="KW-0722">Serine protease inhibitor</keyword>
<feature type="region of interest" description="Disordered" evidence="15">
    <location>
        <begin position="1613"/>
        <end position="1655"/>
    </location>
</feature>
<dbReference type="SUPFAM" id="SSF57256">
    <property type="entry name" value="Elafin-like"/>
    <property type="match status" value="1"/>
</dbReference>
<feature type="domain" description="BPTI/Kunitz inhibitor" evidence="17">
    <location>
        <begin position="2555"/>
        <end position="2604"/>
    </location>
</feature>
<feature type="domain" description="BPTI/Kunitz inhibitor" evidence="17">
    <location>
        <begin position="2422"/>
        <end position="2472"/>
    </location>
</feature>
<evidence type="ECO:0000256" key="15">
    <source>
        <dbReference type="SAM" id="MobiDB-lite"/>
    </source>
</evidence>
<feature type="domain" description="BPTI/Kunitz inhibitor" evidence="17">
    <location>
        <begin position="2613"/>
        <end position="2663"/>
    </location>
</feature>
<organism evidence="21 22">
    <name type="scientific">Spodoptera littoralis</name>
    <name type="common">Egyptian cotton leafworm</name>
    <dbReference type="NCBI Taxonomy" id="7109"/>
    <lineage>
        <taxon>Eukaryota</taxon>
        <taxon>Metazoa</taxon>
        <taxon>Ecdysozoa</taxon>
        <taxon>Arthropoda</taxon>
        <taxon>Hexapoda</taxon>
        <taxon>Insecta</taxon>
        <taxon>Pterygota</taxon>
        <taxon>Neoptera</taxon>
        <taxon>Endopterygota</taxon>
        <taxon>Lepidoptera</taxon>
        <taxon>Glossata</taxon>
        <taxon>Ditrysia</taxon>
        <taxon>Noctuoidea</taxon>
        <taxon>Noctuidae</taxon>
        <taxon>Amphipyrinae</taxon>
        <taxon>Spodoptera</taxon>
    </lineage>
</organism>
<feature type="compositionally biased region" description="Low complexity" evidence="15">
    <location>
        <begin position="831"/>
        <end position="857"/>
    </location>
</feature>
<evidence type="ECO:0000259" key="19">
    <source>
        <dbReference type="PROSITE" id="PS50900"/>
    </source>
</evidence>
<dbReference type="GO" id="GO:0005576">
    <property type="term" value="C:extracellular region"/>
    <property type="evidence" value="ECO:0007669"/>
    <property type="project" value="InterPro"/>
</dbReference>
<evidence type="ECO:0000313" key="21">
    <source>
        <dbReference type="EMBL" id="CAH1637575.1"/>
    </source>
</evidence>
<dbReference type="PROSITE" id="PS50279">
    <property type="entry name" value="BPTI_KUNITZ_2"/>
    <property type="match status" value="12"/>
</dbReference>
<dbReference type="Gene3D" id="2.60.120.830">
    <property type="match status" value="1"/>
</dbReference>
<dbReference type="Gene3D" id="2.20.100.10">
    <property type="entry name" value="Thrombospondin type-1 (TSP1) repeat"/>
    <property type="match status" value="6"/>
</dbReference>
<feature type="domain" description="Ig-like" evidence="18">
    <location>
        <begin position="3226"/>
        <end position="3315"/>
    </location>
</feature>
<dbReference type="SMART" id="SM00408">
    <property type="entry name" value="IGc2"/>
    <property type="match status" value="3"/>
</dbReference>
<dbReference type="PROSITE" id="PS00280">
    <property type="entry name" value="BPTI_KUNITZ_1"/>
    <property type="match status" value="6"/>
</dbReference>
<feature type="domain" description="Ig-like" evidence="18">
    <location>
        <begin position="3081"/>
        <end position="3169"/>
    </location>
</feature>
<evidence type="ECO:0000256" key="8">
    <source>
        <dbReference type="ARBA" id="ARBA00022900"/>
    </source>
</evidence>
<feature type="domain" description="BPTI/Kunitz inhibitor" evidence="17">
    <location>
        <begin position="2281"/>
        <end position="2331"/>
    </location>
</feature>
<feature type="domain" description="BPTI/Kunitz inhibitor" evidence="17">
    <location>
        <begin position="2138"/>
        <end position="2188"/>
    </location>
</feature>
<dbReference type="SMART" id="SM00217">
    <property type="entry name" value="WAP"/>
    <property type="match status" value="1"/>
</dbReference>
<dbReference type="InterPro" id="IPR003598">
    <property type="entry name" value="Ig_sub2"/>
</dbReference>
<feature type="compositionally biased region" description="Low complexity" evidence="15">
    <location>
        <begin position="1130"/>
        <end position="1155"/>
    </location>
</feature>
<feature type="region of interest" description="Disordered" evidence="15">
    <location>
        <begin position="2529"/>
        <end position="2557"/>
    </location>
</feature>
<feature type="signal peptide" evidence="16">
    <location>
        <begin position="1"/>
        <end position="25"/>
    </location>
</feature>
<feature type="compositionally biased region" description="Low complexity" evidence="15">
    <location>
        <begin position="940"/>
        <end position="975"/>
    </location>
</feature>
<dbReference type="InterPro" id="IPR010294">
    <property type="entry name" value="ADAMTS_spacer1"/>
</dbReference>
<dbReference type="InterPro" id="IPR013098">
    <property type="entry name" value="Ig_I-set"/>
</dbReference>
<dbReference type="CDD" id="cd00109">
    <property type="entry name" value="Kunitz-type"/>
    <property type="match status" value="7"/>
</dbReference>
<dbReference type="PROSITE" id="PS50900">
    <property type="entry name" value="PLAC"/>
    <property type="match status" value="1"/>
</dbReference>
<dbReference type="GO" id="GO:0005604">
    <property type="term" value="C:basement membrane"/>
    <property type="evidence" value="ECO:0007669"/>
    <property type="project" value="UniProtKB-SubCell"/>
</dbReference>
<dbReference type="Pfam" id="PF08686">
    <property type="entry name" value="PLAC"/>
    <property type="match status" value="1"/>
</dbReference>
<keyword evidence="9 14" id="KW-1015">Disulfide bond</keyword>
<feature type="domain" description="BPTI/Kunitz inhibitor" evidence="17">
    <location>
        <begin position="2019"/>
        <end position="2069"/>
    </location>
</feature>
<dbReference type="Pfam" id="PF07679">
    <property type="entry name" value="I-set"/>
    <property type="match status" value="1"/>
</dbReference>
<keyword evidence="7" id="KW-0272">Extracellular matrix</keyword>
<feature type="compositionally biased region" description="Low complexity" evidence="15">
    <location>
        <begin position="1042"/>
        <end position="1067"/>
    </location>
</feature>
<dbReference type="SUPFAM" id="SSF82895">
    <property type="entry name" value="TSP-1 type 1 repeat"/>
    <property type="match status" value="6"/>
</dbReference>
<dbReference type="Gene3D" id="2.60.40.10">
    <property type="entry name" value="Immunoglobulins"/>
    <property type="match status" value="3"/>
</dbReference>
<feature type="domain" description="BPTI/Kunitz inhibitor" evidence="17">
    <location>
        <begin position="1960"/>
        <end position="2010"/>
    </location>
</feature>
<dbReference type="PRINTS" id="PR01857">
    <property type="entry name" value="ADAMTSFAMILY"/>
</dbReference>
<feature type="domain" description="PLAC" evidence="19">
    <location>
        <begin position="3316"/>
        <end position="3355"/>
    </location>
</feature>
<feature type="region of interest" description="Disordered" evidence="15">
    <location>
        <begin position="2195"/>
        <end position="2220"/>
    </location>
</feature>
<accession>A0A9P0I206</accession>
<feature type="compositionally biased region" description="Low complexity" evidence="15">
    <location>
        <begin position="800"/>
        <end position="813"/>
    </location>
</feature>
<dbReference type="SUPFAM" id="SSF48726">
    <property type="entry name" value="Immunoglobulin"/>
    <property type="match status" value="3"/>
</dbReference>
<evidence type="ECO:0000259" key="17">
    <source>
        <dbReference type="PROSITE" id="PS50279"/>
    </source>
</evidence>
<feature type="domain" description="BPTI/Kunitz inhibitor" evidence="17">
    <location>
        <begin position="2224"/>
        <end position="2274"/>
    </location>
</feature>
<dbReference type="SMART" id="SM00409">
    <property type="entry name" value="IG"/>
    <property type="match status" value="3"/>
</dbReference>
<dbReference type="InterPro" id="IPR036383">
    <property type="entry name" value="TSP1_rpt_sf"/>
</dbReference>
<evidence type="ECO:0000256" key="2">
    <source>
        <dbReference type="ARBA" id="ARBA00022473"/>
    </source>
</evidence>
<feature type="compositionally biased region" description="Low complexity" evidence="15">
    <location>
        <begin position="1358"/>
        <end position="1485"/>
    </location>
</feature>
<dbReference type="InterPro" id="IPR036880">
    <property type="entry name" value="Kunitz_BPTI_sf"/>
</dbReference>
<feature type="disulfide bond" evidence="14">
    <location>
        <begin position="77"/>
        <end position="112"/>
    </location>
</feature>
<dbReference type="GO" id="GO:0004222">
    <property type="term" value="F:metalloendopeptidase activity"/>
    <property type="evidence" value="ECO:0007669"/>
    <property type="project" value="TreeGrafter"/>
</dbReference>
<dbReference type="InterPro" id="IPR002223">
    <property type="entry name" value="Kunitz_BPTI"/>
</dbReference>
<evidence type="ECO:0000256" key="16">
    <source>
        <dbReference type="SAM" id="SignalP"/>
    </source>
</evidence>
<dbReference type="Proteomes" id="UP001153321">
    <property type="component" value="Chromosome 16"/>
</dbReference>
<feature type="compositionally biased region" description="Low complexity" evidence="15">
    <location>
        <begin position="904"/>
        <end position="928"/>
    </location>
</feature>
<reference evidence="21" key="1">
    <citation type="submission" date="2022-02" db="EMBL/GenBank/DDBJ databases">
        <authorList>
            <person name="King R."/>
        </authorList>
    </citation>
    <scope>NUCLEOTIDE SEQUENCE</scope>
</reference>
<dbReference type="InterPro" id="IPR007110">
    <property type="entry name" value="Ig-like_dom"/>
</dbReference>
<dbReference type="InterPro" id="IPR000884">
    <property type="entry name" value="TSP1_rpt"/>
</dbReference>
<keyword evidence="3" id="KW-0964">Secreted</keyword>
<feature type="compositionally biased region" description="Polar residues" evidence="15">
    <location>
        <begin position="1029"/>
        <end position="1041"/>
    </location>
</feature>
<dbReference type="PRINTS" id="PR00759">
    <property type="entry name" value="BASICPTASE"/>
</dbReference>
<dbReference type="Pfam" id="PF00014">
    <property type="entry name" value="Kunitz_BPTI"/>
    <property type="match status" value="12"/>
</dbReference>
<dbReference type="CDD" id="cd22639">
    <property type="entry name" value="Kunitz_papilin_lacunin-like"/>
    <property type="match status" value="1"/>
</dbReference>
<sequence>MTAYNFRSLLLAVIVLSNCITWTASRHHYAHNVHQHRTRHRRQGAGLYLPASYVIPGGEGSGPWGDWGEISPCSRTCGGGVASQKRICLEPGPQNSCTGGDTKYFSCQTQDCPAGSGDFRAEQCAEFNDKEFRGYKYNWVPYTKAPNPCELNCMPHAERFYFRHKQRVVDGTRCNEDSFDVCVNGVCQHVGCDMMLGSSAREDKCRECRGNGTNCHTMEGLFDSQDLLKGYNDILLIPEGSTTIIIEEIEPSNNYLALRAKNGTYYLNGHYHIDFPRSIMIAGALWTYERSQQGFPAPDKLRCLGPITEPLYLSLLLQDVNVGIKYEYSIPNNSTPPTDKQYNWVHEEFTPCSATCGGGFQTRNVTCRSREELEVVDSNLCDEGLKPPTNQSCNQDPCPAQWVAGPWGDCSKRCGSGGIKSREVTCQKVIANGIASIVPDKECFDLLGPKPELFQKCNEDAPCPDWFVGHWKPCDKLCDEGKQTRQVVCRQKINGRVTVLGDGNCTDEKPTAEQKCMIQPCDGVDWVTSDWTGCDTCFSKLRTRSVTCATKGQQVLNDSFCTYHNRPVEQEECDEAKLPPCEVQWYATQWSKCSVECGDGVQTRKVFCGLLSDDSVEKVEDSKCAHLPKYNETKPCSVPKEKCPAQWFTGPWTECTKKCGGGEQYRRVMCLRGSEQSSDCPGDMVLDSTQFCNTGPCDKDDLLPVDKKSTVVMDDDDDYCDEDAEMEEVGLDLDITDTTPDLPLSDSPITSYAEHEVSLDTGSGFTSLSTDDLTTDEGSGFSSLSTDTTDLTDYDDDGSGETTVKSLVSTTTTRKPPLEPDVVASSATKLGSSPTDSTSSDSDSTDSETGSTPTGLTDDTEETASTDGSSTDSTGSTAEPASTSSDETGATSSTEADTKDTDATESTVEASSNATESDSTSSDETGATISTEADAKDTDATGSTTEASSVSTESDSTSSDETGGTGSTEAVTKDTTGSKEEEDTSSTDSSLSTDVKGTLSTEATSSAASESSTESTDSSSDSDKTTLTAEESSTENASTGSVGTDKTTSTGETDSTVTKETSGTELTSSKDTDSTESTVTKETSSTESTAATEESSSTESSPTDTSSSTESAPTEESSPSESTITEETDTTGTTDASETDSTVTEITETATNTDSTDTEETTDDLSTTDLTTSAASKGSTITTRKMPTEPAETTTPKEISTSDSSESTSETDSTSNVESTTTSGLATGESDSTTEESGATTEESGPTTVESGSTTVESESTSVKSDSTPVESGSTTIESDSTTVESDSTTEESGSTTVASGSTTVKSETTTEESGSTTAGSTDSEETKESTTAGAETTTEAVESSSLAESTEGKSTTEETSTEAVTSTPEGETTVETTGSSVSGSTEESSAASESESTVESESTTVAGETTTEISGSSTEQSTAESSEDTASTESPVESSTLSESTTGSETSTISEDNTTIEAGTEETTGLSGLTTTEEPTTGGVLTTKASWHDVLLTKTTCKPRRKRKCNKTKFGCCPDNKTAALGPFDEGCSKPRTCKDSTYGCCPDGVSPKLGDTDEGCPVEACADTLFGCCLSDNKTAAQGNDQEGCPPPPPACATAEFGCCADNETEATGPEKAGCPETSTTAAGAETTTEALETSEGSTTGADTTAAGSTEVGSTTLDLCSGFEFGCCADNQTEAKGPDGQGCPCNATEFGCCPDGVSPAKGADSEGCPGPCSTSPHGCCEDNKTPAHGPNFEGCCLLHAFGCCPDNRKPAEGPHLEGCGCQYSLHGCCPDNVTIAQGADNQGCGCQYTQHGCCPDRHTAASGPDNEGCGCSTHQFGCCPDGVTIAKGPEQQGCHCHYSLYGCCGDGVTPATGPDAAGCDCSSSKHGCCPDGTTEAAGPKFFGCTDVPENKQAACSLPTDPGSCHNFTAMWYFDMTYGGCSRFWYGGCEGNGNRFATKEDCEDVCVQPSPKDACNLPSVKGACDGSYEHWHYNSTREQCVPFLYGGCLGNANNFETRELCQKQCEPKAVEGQCDLPIEQGSCAGNFSRWGFNPDTRSCEQFIWGGCEGNSNRFNTEAACQMRCNPPGSQPPQCAEPQEAGSCGNKEALWSFSVSENRCVPFYYSGCGGNNNRFPSREACEQTCPAAYVPDKCTLPAETGQCSNYRERWFFDTTFKRCRQFYYGGCGGNENNFATEAECENSCSELKTTTTTTTTTTTARPAEPQPAPRPEEPSRPDICFLEIDAGPCTNMQTRFAYDSKLGRCITFQYGGCAGNQNNFPDLEYCTFYCHPIQDICQLPMLSGPCDDSQMRWFYDPSSDSCSQFTYGGCEGNDNRFETREACESRCKTGPVPAATTPSTTVAVGSRFGEDLASECKITESLEVCQHGGLVWYFEPDQRECVSHSNRESGAVCRHTGTFTSQEACERSCGAFRGVDVCKQALDPGPCQSYVTKVYFDSATSQCREFSYGGCLGGANRFSTIEECNQVCETAVADPCILPPEPGTCGEYIQQWYYDPARDQCNQFAFTGCGGNTNRFETRRDCESRCKRPEPSTTTTVAPQPPPPPQAEPECRTPTSLEPCGNNVTVFYYDAERQRCLVSGFGGCEHPNSYRTEEECERTCGAFRGLDVCGASLDPGPCRASIPKIYWDDLTGSCQPYAYGGCNGGPNRFSNVEECESVCGGTGPAPECLQAVDTGESCGVVEARRWHYSVAHVDCVAFVYLGCGGNNNNFRSYEECADVCGLSRTTGRDDQNQIPVPDCTAAQQQCEAIDCQYGVAEFMQEGCKRCQCNDDPCIRANCSSHERCVAVAVRNPAYQEPQYSATCVEETNEIDDCEEYVANCSRLRCEYNVQHTRLPNGCTMCSCVQLETDCTPLINECETIECTYGIQKTVGSDGCQRCSCKEYPCEKKSCPPGDRCVVIPYNDGIDLVTKYTADCRTVTKPGFCPMDETTTNEVICRHECNDDADCRGVGKCCRRGCSDLCLVPVEQTSPPTVINTTLAPDVPAPPQALPQQEPQVAASEGGKATLRCLFHGNPPPKITWRHGELTIDGNAGRYRLMSDGALEIVSLYRNDTGVYICVADNGLGVATQEIHLVVNDPVKAPVGIAGDENAVVTGELGSPLSVRCLAYGYPPPTVFWYRGYDGTMVPYNDAVFEARGNVLLIRSLAIETLGQYTCQAYNGEGKAASWVVNVRAYRPDGLFIENELLVPRVTMVPRPKTQAPTTAELTTTTSTTEARIPVYTVPVSAHVSSTYSTLNVGANLELTCEVDGFPAPDVYWTKDSVRLQHSDRILITGSEVVSRLTVQRVTVSDSGLYACHASNLYTSETDTAQVNVQPKCTDNPFFANCDLIVRSKFCRHKYYSKFCCKSCVEAGQLDPQDAEFQADQPLKKKK</sequence>
<evidence type="ECO:0000256" key="3">
    <source>
        <dbReference type="ARBA" id="ARBA00022525"/>
    </source>
</evidence>
<feature type="domain" description="WAP" evidence="20">
    <location>
        <begin position="2921"/>
        <end position="2969"/>
    </location>
</feature>
<evidence type="ECO:0000256" key="5">
    <source>
        <dbReference type="ARBA" id="ARBA00022729"/>
    </source>
</evidence>
<dbReference type="PANTHER" id="PTHR13723">
    <property type="entry name" value="ADAMTS A DISINTEGRIN AND METALLOPROTEASE WITH THROMBOSPONDIN MOTIFS PROTEASE"/>
    <property type="match status" value="1"/>
</dbReference>
<feature type="domain" description="BPTI/Kunitz inhibitor" evidence="17">
    <location>
        <begin position="1901"/>
        <end position="1951"/>
    </location>
</feature>
<feature type="compositionally biased region" description="Low complexity" evidence="15">
    <location>
        <begin position="865"/>
        <end position="878"/>
    </location>
</feature>
<feature type="compositionally biased region" description="Low complexity" evidence="15">
    <location>
        <begin position="1623"/>
        <end position="1655"/>
    </location>
</feature>
<dbReference type="FunFam" id="2.60.40.10:FF:000032">
    <property type="entry name" value="palladin isoform X1"/>
    <property type="match status" value="1"/>
</dbReference>
<feature type="disulfide bond" evidence="14">
    <location>
        <begin position="73"/>
        <end position="107"/>
    </location>
</feature>
<dbReference type="FunFam" id="2.60.120.830:FF:000001">
    <property type="entry name" value="A disintegrin and metalloproteinase with thrombospondin motifs 1"/>
    <property type="match status" value="1"/>
</dbReference>
<evidence type="ECO:0000256" key="12">
    <source>
        <dbReference type="ARBA" id="ARBA00061228"/>
    </source>
</evidence>
<dbReference type="EMBL" id="LR824547">
    <property type="protein sequence ID" value="CAH1637575.1"/>
    <property type="molecule type" value="Genomic_DNA"/>
</dbReference>
<evidence type="ECO:0000256" key="1">
    <source>
        <dbReference type="ARBA" id="ARBA00004302"/>
    </source>
</evidence>
<feature type="chain" id="PRO_5040126458" description="Hemolin" evidence="16">
    <location>
        <begin position="26"/>
        <end position="3374"/>
    </location>
</feature>
<keyword evidence="6" id="KW-0677">Repeat</keyword>
<comment type="subcellular location">
    <subcellularLocation>
        <location evidence="1">Secreted</location>
        <location evidence="1">Extracellular space</location>
        <location evidence="1">Extracellular matrix</location>
        <location evidence="1">Basement membrane</location>
    </subcellularLocation>
</comment>
<feature type="compositionally biased region" description="Low complexity" evidence="15">
    <location>
        <begin position="1074"/>
        <end position="1123"/>
    </location>
</feature>
<dbReference type="InterPro" id="IPR036179">
    <property type="entry name" value="Ig-like_dom_sf"/>
</dbReference>
<dbReference type="InterPro" id="IPR013273">
    <property type="entry name" value="ADAMTS/ADAMTS-like"/>
</dbReference>
<feature type="compositionally biased region" description="Low complexity" evidence="15">
    <location>
        <begin position="2195"/>
        <end position="2207"/>
    </location>
</feature>
<dbReference type="PROSITE" id="PS50092">
    <property type="entry name" value="TSP1"/>
    <property type="match status" value="6"/>
</dbReference>
<feature type="compositionally biased region" description="Polar residues" evidence="15">
    <location>
        <begin position="879"/>
        <end position="889"/>
    </location>
</feature>
<feature type="compositionally biased region" description="Low complexity" evidence="15">
    <location>
        <begin position="1188"/>
        <end position="1322"/>
    </location>
</feature>
<evidence type="ECO:0000256" key="6">
    <source>
        <dbReference type="ARBA" id="ARBA00022737"/>
    </source>
</evidence>
<feature type="region of interest" description="Disordered" evidence="15">
    <location>
        <begin position="768"/>
        <end position="1485"/>
    </location>
</feature>
<feature type="domain" description="BPTI/Kunitz inhibitor" evidence="17">
    <location>
        <begin position="2672"/>
        <end position="2724"/>
    </location>
</feature>
<feature type="compositionally biased region" description="Low complexity" evidence="15">
    <location>
        <begin position="1330"/>
        <end position="1350"/>
    </location>
</feature>
<feature type="compositionally biased region" description="Low complexity" evidence="15">
    <location>
        <begin position="1164"/>
        <end position="1176"/>
    </location>
</feature>
<keyword evidence="11" id="KW-0393">Immunoglobulin domain</keyword>
<dbReference type="SUPFAM" id="SSF57362">
    <property type="entry name" value="BPTI-like"/>
    <property type="match status" value="12"/>
</dbReference>
<dbReference type="PROSITE" id="PS51390">
    <property type="entry name" value="WAP"/>
    <property type="match status" value="1"/>
</dbReference>
<dbReference type="Pfam" id="PF13927">
    <property type="entry name" value="Ig_3"/>
    <property type="match status" value="2"/>
</dbReference>
<keyword evidence="7" id="KW-0084">Basement membrane</keyword>
<evidence type="ECO:0000256" key="13">
    <source>
        <dbReference type="ARBA" id="ARBA00068688"/>
    </source>
</evidence>
<proteinExistence type="inferred from homology"/>
<keyword evidence="5 16" id="KW-0732">Signal</keyword>
<comment type="similarity">
    <text evidence="12">Belongs to the hemolin family.</text>
</comment>
<name>A0A9P0I206_SPOLI</name>
<dbReference type="InterPro" id="IPR050439">
    <property type="entry name" value="ADAMTS_ADAMTS-like"/>
</dbReference>
<dbReference type="FunFam" id="2.60.40.10:FF:000107">
    <property type="entry name" value="Myosin, light chain kinase a"/>
    <property type="match status" value="1"/>
</dbReference>
<feature type="domain" description="BPTI/Kunitz inhibitor" evidence="17">
    <location>
        <begin position="2480"/>
        <end position="2530"/>
    </location>
</feature>
<dbReference type="GO" id="GO:0030198">
    <property type="term" value="P:extracellular matrix organization"/>
    <property type="evidence" value="ECO:0007669"/>
    <property type="project" value="InterPro"/>
</dbReference>
<dbReference type="Pfam" id="PF05986">
    <property type="entry name" value="ADAMTS_spacer1"/>
    <property type="match status" value="1"/>
</dbReference>
<dbReference type="PROSITE" id="PS50835">
    <property type="entry name" value="IG_LIKE"/>
    <property type="match status" value="3"/>
</dbReference>
<dbReference type="CDD" id="cd00199">
    <property type="entry name" value="WAP"/>
    <property type="match status" value="1"/>
</dbReference>
<feature type="compositionally biased region" description="Low complexity" evidence="15">
    <location>
        <begin position="986"/>
        <end position="1019"/>
    </location>
</feature>
<feature type="compositionally biased region" description="Low complexity" evidence="15">
    <location>
        <begin position="768"/>
        <end position="789"/>
    </location>
</feature>